<name>A0A1Y3BJG2_EURMA</name>
<evidence type="ECO:0000313" key="2">
    <source>
        <dbReference type="Proteomes" id="UP000194236"/>
    </source>
</evidence>
<dbReference type="InterPro" id="IPR036188">
    <property type="entry name" value="FAD/NAD-bd_sf"/>
</dbReference>
<dbReference type="SUPFAM" id="SSF51905">
    <property type="entry name" value="FAD/NAD(P)-binding domain"/>
    <property type="match status" value="1"/>
</dbReference>
<protein>
    <recommendedName>
        <fullName evidence="3">Glucose-methanol-choline oxidoreductase N-terminal domain-containing protein</fullName>
    </recommendedName>
</protein>
<comment type="caution">
    <text evidence="1">The sequence shown here is derived from an EMBL/GenBank/DDBJ whole genome shotgun (WGS) entry which is preliminary data.</text>
</comment>
<evidence type="ECO:0000313" key="1">
    <source>
        <dbReference type="EMBL" id="OTF81090.1"/>
    </source>
</evidence>
<dbReference type="Proteomes" id="UP000194236">
    <property type="component" value="Unassembled WGS sequence"/>
</dbReference>
<proteinExistence type="predicted"/>
<dbReference type="AlphaFoldDB" id="A0A1Y3BJG2"/>
<accession>A0A1Y3BJG2</accession>
<dbReference type="EMBL" id="MUJZ01015355">
    <property type="protein sequence ID" value="OTF81090.1"/>
    <property type="molecule type" value="Genomic_DNA"/>
</dbReference>
<reference evidence="1 2" key="1">
    <citation type="submission" date="2017-03" db="EMBL/GenBank/DDBJ databases">
        <title>Genome Survey of Euroglyphus maynei.</title>
        <authorList>
            <person name="Arlian L.G."/>
            <person name="Morgan M.S."/>
            <person name="Rider S.D."/>
        </authorList>
    </citation>
    <scope>NUCLEOTIDE SEQUENCE [LARGE SCALE GENOMIC DNA]</scope>
    <source>
        <strain evidence="1">Arlian Lab</strain>
        <tissue evidence="1">Whole body</tissue>
    </source>
</reference>
<dbReference type="Gene3D" id="3.50.50.60">
    <property type="entry name" value="FAD/NAD(P)-binding domain"/>
    <property type="match status" value="1"/>
</dbReference>
<keyword evidence="2" id="KW-1185">Reference proteome</keyword>
<feature type="non-terminal residue" evidence="1">
    <location>
        <position position="74"/>
    </location>
</feature>
<dbReference type="OrthoDB" id="269227at2759"/>
<gene>
    <name evidence="1" type="ORF">BLA29_015132</name>
</gene>
<organism evidence="1 2">
    <name type="scientific">Euroglyphus maynei</name>
    <name type="common">Mayne's house dust mite</name>
    <dbReference type="NCBI Taxonomy" id="6958"/>
    <lineage>
        <taxon>Eukaryota</taxon>
        <taxon>Metazoa</taxon>
        <taxon>Ecdysozoa</taxon>
        <taxon>Arthropoda</taxon>
        <taxon>Chelicerata</taxon>
        <taxon>Arachnida</taxon>
        <taxon>Acari</taxon>
        <taxon>Acariformes</taxon>
        <taxon>Sarcoptiformes</taxon>
        <taxon>Astigmata</taxon>
        <taxon>Psoroptidia</taxon>
        <taxon>Analgoidea</taxon>
        <taxon>Pyroglyphidae</taxon>
        <taxon>Pyroglyphinae</taxon>
        <taxon>Euroglyphus</taxon>
    </lineage>
</organism>
<sequence length="74" mass="8191">MAIARSVLPVIPLLMLMRRHDYGQLPTASHIIQTATASSPLIMNQRDHWDREYDYIIVGGGSAGSVLANRLSED</sequence>
<evidence type="ECO:0008006" key="3">
    <source>
        <dbReference type="Google" id="ProtNLM"/>
    </source>
</evidence>